<proteinExistence type="predicted"/>
<sequence>MAFILGTWALVLAILFAFGAVCISSYNIFMHLVNYNRPLMQRYVVRILLIVPIYSVMSVLSLSFPRAHLYFDTLRDIWEAVVIYCFLVLILEYCGGESGCVTSISQYPGSIPHIWPLSMVLQPIALTARFLKGCKRWTLQFVVIKPLMALVSLILHTQRLYDDPVYQVFLVIIYNVSVFGALYALLLFYLATRSHSGLVGKNAIPKFLSVKTIIFATYWQGLLISILPNIASDRRQMWNSFILCLEMLFFAILQLHAFPANEFRSPPPRASGSSVPSPPVVPIGKASSAALRNVKDAVNMKDVVKDAYYNFHTKYRAHVRLQEEHDRHEADGDSPRRQHSSHSLSPEEPTTGAAFPPISVRSPRTTEFDLLDLSGRPSDPPTASAFPPRLSRFASTESAGRPHNDLLSGSQPHVDNGHHHPVSNGVYRPATAATNGSRHHHRSGGGGAGGLPLAEDSPPTVRSAESFEDMDLSAVVDVGPLEELRPPSSSEQPRRQSDVLPAMGAPGPLVSSFTQDHEDGQPAGRQRGVIDALTSVFSRQRRSAGEASRRLQIDMVEEAPPRPPTPPTHTMRRTLSAGKDLDSVFA</sequence>
<dbReference type="PANTHER" id="PTHR23423">
    <property type="entry name" value="ORGANIC SOLUTE TRANSPORTER-RELATED"/>
    <property type="match status" value="1"/>
</dbReference>
<dbReference type="Pfam" id="PF03619">
    <property type="entry name" value="Solute_trans_a"/>
    <property type="match status" value="1"/>
</dbReference>
<feature type="compositionally biased region" description="Basic and acidic residues" evidence="5">
    <location>
        <begin position="323"/>
        <end position="336"/>
    </location>
</feature>
<evidence type="ECO:0000256" key="6">
    <source>
        <dbReference type="SAM" id="Phobius"/>
    </source>
</evidence>
<evidence type="ECO:0000256" key="1">
    <source>
        <dbReference type="ARBA" id="ARBA00004141"/>
    </source>
</evidence>
<protein>
    <recommendedName>
        <fullName evidence="9">DUF300-domain-containing protein</fullName>
    </recommendedName>
</protein>
<feature type="transmembrane region" description="Helical" evidence="6">
    <location>
        <begin position="113"/>
        <end position="131"/>
    </location>
</feature>
<evidence type="ECO:0000256" key="4">
    <source>
        <dbReference type="ARBA" id="ARBA00023136"/>
    </source>
</evidence>
<keyword evidence="4 6" id="KW-0472">Membrane</keyword>
<dbReference type="PhylomeDB" id="A0A0G4GJW3"/>
<feature type="transmembrane region" description="Helical" evidence="6">
    <location>
        <begin position="138"/>
        <end position="156"/>
    </location>
</feature>
<evidence type="ECO:0000313" key="8">
    <source>
        <dbReference type="Proteomes" id="UP000041254"/>
    </source>
</evidence>
<feature type="region of interest" description="Disordered" evidence="5">
    <location>
        <begin position="370"/>
        <end position="389"/>
    </location>
</feature>
<evidence type="ECO:0008006" key="9">
    <source>
        <dbReference type="Google" id="ProtNLM"/>
    </source>
</evidence>
<evidence type="ECO:0000256" key="5">
    <source>
        <dbReference type="SAM" id="MobiDB-lite"/>
    </source>
</evidence>
<evidence type="ECO:0000256" key="3">
    <source>
        <dbReference type="ARBA" id="ARBA00022989"/>
    </source>
</evidence>
<dbReference type="InterPro" id="IPR005178">
    <property type="entry name" value="Ostalpha/TMEM184C"/>
</dbReference>
<evidence type="ECO:0000256" key="2">
    <source>
        <dbReference type="ARBA" id="ARBA00022692"/>
    </source>
</evidence>
<feature type="compositionally biased region" description="Basic and acidic residues" evidence="5">
    <location>
        <begin position="543"/>
        <end position="552"/>
    </location>
</feature>
<dbReference type="EMBL" id="CDMY01000689">
    <property type="protein sequence ID" value="CEM30193.1"/>
    <property type="molecule type" value="Genomic_DNA"/>
</dbReference>
<feature type="transmembrane region" description="Helical" evidence="6">
    <location>
        <begin position="212"/>
        <end position="231"/>
    </location>
</feature>
<feature type="transmembrane region" description="Helical" evidence="6">
    <location>
        <begin position="76"/>
        <end position="93"/>
    </location>
</feature>
<feature type="transmembrane region" description="Helical" evidence="6">
    <location>
        <begin position="237"/>
        <end position="258"/>
    </location>
</feature>
<dbReference type="AlphaFoldDB" id="A0A0G4GJW3"/>
<dbReference type="SMART" id="SM01417">
    <property type="entry name" value="Solute_trans_a"/>
    <property type="match status" value="1"/>
</dbReference>
<dbReference type="GO" id="GO:0016020">
    <property type="term" value="C:membrane"/>
    <property type="evidence" value="ECO:0007669"/>
    <property type="project" value="UniProtKB-SubCell"/>
</dbReference>
<evidence type="ECO:0000313" key="7">
    <source>
        <dbReference type="EMBL" id="CEM30193.1"/>
    </source>
</evidence>
<feature type="region of interest" description="Disordered" evidence="5">
    <location>
        <begin position="323"/>
        <end position="363"/>
    </location>
</feature>
<comment type="subcellular location">
    <subcellularLocation>
        <location evidence="1">Membrane</location>
        <topology evidence="1">Multi-pass membrane protein</topology>
    </subcellularLocation>
</comment>
<accession>A0A0G4GJW3</accession>
<feature type="transmembrane region" description="Helical" evidence="6">
    <location>
        <begin position="43"/>
        <end position="64"/>
    </location>
</feature>
<feature type="transmembrane region" description="Helical" evidence="6">
    <location>
        <begin position="168"/>
        <end position="191"/>
    </location>
</feature>
<dbReference type="InParanoid" id="A0A0G4GJW3"/>
<dbReference type="OrthoDB" id="5348404at2759"/>
<dbReference type="STRING" id="1169540.A0A0G4GJW3"/>
<keyword evidence="2 6" id="KW-0812">Transmembrane</keyword>
<organism evidence="7 8">
    <name type="scientific">Vitrella brassicaformis (strain CCMP3155)</name>
    <dbReference type="NCBI Taxonomy" id="1169540"/>
    <lineage>
        <taxon>Eukaryota</taxon>
        <taxon>Sar</taxon>
        <taxon>Alveolata</taxon>
        <taxon>Colpodellida</taxon>
        <taxon>Vitrellaceae</taxon>
        <taxon>Vitrella</taxon>
    </lineage>
</organism>
<keyword evidence="3 6" id="KW-1133">Transmembrane helix</keyword>
<dbReference type="Proteomes" id="UP000041254">
    <property type="component" value="Unassembled WGS sequence"/>
</dbReference>
<keyword evidence="8" id="KW-1185">Reference proteome</keyword>
<dbReference type="VEuPathDB" id="CryptoDB:Vbra_22327"/>
<feature type="region of interest" description="Disordered" evidence="5">
    <location>
        <begin position="395"/>
        <end position="586"/>
    </location>
</feature>
<name>A0A0G4GJW3_VITBC</name>
<reference evidence="7 8" key="1">
    <citation type="submission" date="2014-11" db="EMBL/GenBank/DDBJ databases">
        <authorList>
            <person name="Zhu J."/>
            <person name="Qi W."/>
            <person name="Song R."/>
        </authorList>
    </citation>
    <scope>NUCLEOTIDE SEQUENCE [LARGE SCALE GENOMIC DNA]</scope>
</reference>
<gene>
    <name evidence="7" type="ORF">Vbra_22327</name>
</gene>